<dbReference type="GO" id="GO:0005654">
    <property type="term" value="C:nucleoplasm"/>
    <property type="evidence" value="ECO:0007669"/>
    <property type="project" value="TreeGrafter"/>
</dbReference>
<evidence type="ECO:0000313" key="7">
    <source>
        <dbReference type="EMBL" id="KZC07462.1"/>
    </source>
</evidence>
<sequence>MNFFIQCIRNLFTVGESAETLLSIKNGGYPLIDEIKTEIIDDDDTMDMDDHQISNNSTDSHMDTEESDPIPELGPAALGLQRVGTQPPPKPNPPTQPVQVLNRRGMPARIRKKNKLFYDDILVNHPHHRIKKDPSHPDHKQSPKKVPRPSPAKKQNRMSNEPRKSNNMLSRPLTPSMTPIKQEKEPDKPIQPSSPDRKIGQKIGMRLRNLLKLPKAHKWVCYEWFYSNIDKTLFEGDNDFMICLKESFPQLKTRKLTRVEWCKIRRMMGKPRRCSQSFFEEERRELERKRQKIRMLQQRKAADVNSFKDLPPEIPLQLVIGTKVTARLRKPQDGLFTGSIDAVDTSNNTYRITFERAGLGTHSVPDYEVLSNEPPETISVASFAQKFRPRHVQYVPSPPYAMKLMSPRLNSDPLISNASVSLPKKSHIGGTMNGYPLKLLEFMVKVNKILTAKKIKIKKLREMNSEAEKRRSFGEPLPPDFERRYAGIVVELEKMNTALQDFLNDVQELCQEMAPEPSVAAMLAPSHLREKCRQEAADMVTRNNIVNDKEPGKMTQLITDLTALMLQVKSLSDSDRNAYELKVLQGTIEQIRSKLSPQNQQVFQNCVEIHMQHIQLGLGQRGALTPFMAQRA</sequence>
<evidence type="ECO:0000256" key="3">
    <source>
        <dbReference type="ARBA" id="ARBA00023242"/>
    </source>
</evidence>
<comment type="subcellular location">
    <subcellularLocation>
        <location evidence="1">Nucleus</location>
    </subcellularLocation>
</comment>
<dbReference type="OrthoDB" id="2339771at2759"/>
<organism evidence="7 8">
    <name type="scientific">Dufourea novaeangliae</name>
    <name type="common">Sweat bee</name>
    <dbReference type="NCBI Taxonomy" id="178035"/>
    <lineage>
        <taxon>Eukaryota</taxon>
        <taxon>Metazoa</taxon>
        <taxon>Ecdysozoa</taxon>
        <taxon>Arthropoda</taxon>
        <taxon>Hexapoda</taxon>
        <taxon>Insecta</taxon>
        <taxon>Pterygota</taxon>
        <taxon>Neoptera</taxon>
        <taxon>Endopterygota</taxon>
        <taxon>Hymenoptera</taxon>
        <taxon>Apocrita</taxon>
        <taxon>Aculeata</taxon>
        <taxon>Apoidea</taxon>
        <taxon>Anthophila</taxon>
        <taxon>Halictidae</taxon>
        <taxon>Rophitinae</taxon>
        <taxon>Dufourea</taxon>
    </lineage>
</organism>
<dbReference type="Proteomes" id="UP000076502">
    <property type="component" value="Unassembled WGS sequence"/>
</dbReference>
<dbReference type="GO" id="GO:0051726">
    <property type="term" value="P:regulation of cell cycle"/>
    <property type="evidence" value="ECO:0007669"/>
    <property type="project" value="TreeGrafter"/>
</dbReference>
<dbReference type="InterPro" id="IPR033471">
    <property type="entry name" value="DIRP"/>
</dbReference>
<keyword evidence="4" id="KW-0175">Coiled coil</keyword>
<dbReference type="EMBL" id="KQ434827">
    <property type="protein sequence ID" value="KZC07462.1"/>
    <property type="molecule type" value="Genomic_DNA"/>
</dbReference>
<evidence type="ECO:0000313" key="8">
    <source>
        <dbReference type="Proteomes" id="UP000076502"/>
    </source>
</evidence>
<feature type="compositionally biased region" description="Basic and acidic residues" evidence="5">
    <location>
        <begin position="132"/>
        <end position="141"/>
    </location>
</feature>
<dbReference type="InterPro" id="IPR045831">
    <property type="entry name" value="LIN9_C"/>
</dbReference>
<evidence type="ECO:0000259" key="6">
    <source>
        <dbReference type="SMART" id="SM01135"/>
    </source>
</evidence>
<keyword evidence="8" id="KW-1185">Reference proteome</keyword>
<dbReference type="PANTHER" id="PTHR21689:SF2">
    <property type="entry name" value="PROTEIN LIN-9 HOMOLOG"/>
    <property type="match status" value="1"/>
</dbReference>
<dbReference type="STRING" id="178035.A0A154P6H5"/>
<dbReference type="AlphaFoldDB" id="A0A154P6H5"/>
<evidence type="ECO:0000256" key="2">
    <source>
        <dbReference type="ARBA" id="ARBA00006732"/>
    </source>
</evidence>
<evidence type="ECO:0000256" key="4">
    <source>
        <dbReference type="SAM" id="Coils"/>
    </source>
</evidence>
<dbReference type="GO" id="GO:0006351">
    <property type="term" value="P:DNA-templated transcription"/>
    <property type="evidence" value="ECO:0007669"/>
    <property type="project" value="InterPro"/>
</dbReference>
<evidence type="ECO:0000256" key="5">
    <source>
        <dbReference type="SAM" id="MobiDB-lite"/>
    </source>
</evidence>
<keyword evidence="3" id="KW-0539">Nucleus</keyword>
<proteinExistence type="inferred from homology"/>
<dbReference type="Pfam" id="PF19438">
    <property type="entry name" value="LIN9_C"/>
    <property type="match status" value="1"/>
</dbReference>
<reference evidence="7 8" key="1">
    <citation type="submission" date="2015-07" db="EMBL/GenBank/DDBJ databases">
        <title>The genome of Dufourea novaeangliae.</title>
        <authorList>
            <person name="Pan H."/>
            <person name="Kapheim K."/>
        </authorList>
    </citation>
    <scope>NUCLEOTIDE SEQUENCE [LARGE SCALE GENOMIC DNA]</scope>
    <source>
        <strain evidence="7">0120121106</strain>
        <tissue evidence="7">Whole body</tissue>
    </source>
</reference>
<comment type="similarity">
    <text evidence="2">Belongs to the lin-9 family.</text>
</comment>
<evidence type="ECO:0000256" key="1">
    <source>
        <dbReference type="ARBA" id="ARBA00004123"/>
    </source>
</evidence>
<name>A0A154P6H5_DUFNO</name>
<dbReference type="GO" id="GO:0017053">
    <property type="term" value="C:transcription repressor complex"/>
    <property type="evidence" value="ECO:0007669"/>
    <property type="project" value="InterPro"/>
</dbReference>
<gene>
    <name evidence="7" type="ORF">WN55_08233</name>
</gene>
<feature type="domain" description="DIRP" evidence="6">
    <location>
        <begin position="225"/>
        <end position="330"/>
    </location>
</feature>
<feature type="compositionally biased region" description="Polar residues" evidence="5">
    <location>
        <begin position="165"/>
        <end position="179"/>
    </location>
</feature>
<dbReference type="GO" id="GO:0006357">
    <property type="term" value="P:regulation of transcription by RNA polymerase II"/>
    <property type="evidence" value="ECO:0007669"/>
    <property type="project" value="TreeGrafter"/>
</dbReference>
<dbReference type="SMART" id="SM01135">
    <property type="entry name" value="DIRP"/>
    <property type="match status" value="1"/>
</dbReference>
<feature type="compositionally biased region" description="Pro residues" evidence="5">
    <location>
        <begin position="86"/>
        <end position="96"/>
    </location>
</feature>
<dbReference type="PANTHER" id="PTHR21689">
    <property type="entry name" value="LIN-9"/>
    <property type="match status" value="1"/>
</dbReference>
<feature type="coiled-coil region" evidence="4">
    <location>
        <begin position="450"/>
        <end position="512"/>
    </location>
</feature>
<protein>
    <submittedName>
        <fullName evidence="7">Protein lin-9 like protein</fullName>
    </submittedName>
</protein>
<feature type="region of interest" description="Disordered" evidence="5">
    <location>
        <begin position="45"/>
        <end position="104"/>
    </location>
</feature>
<dbReference type="InterPro" id="IPR010561">
    <property type="entry name" value="LIN-9/ALY1"/>
</dbReference>
<dbReference type="Pfam" id="PF06584">
    <property type="entry name" value="DIRP"/>
    <property type="match status" value="1"/>
</dbReference>
<feature type="region of interest" description="Disordered" evidence="5">
    <location>
        <begin position="124"/>
        <end position="201"/>
    </location>
</feature>
<accession>A0A154P6H5</accession>
<dbReference type="GO" id="GO:0003677">
    <property type="term" value="F:DNA binding"/>
    <property type="evidence" value="ECO:0007669"/>
    <property type="project" value="TreeGrafter"/>
</dbReference>